<dbReference type="Gene3D" id="3.10.310.70">
    <property type="match status" value="1"/>
</dbReference>
<dbReference type="InterPro" id="IPR033932">
    <property type="entry name" value="YtcJ-like"/>
</dbReference>
<reference evidence="2 3" key="1">
    <citation type="submission" date="2018-08" db="EMBL/GenBank/DDBJ databases">
        <title>A genome reference for cultivated species of the human gut microbiota.</title>
        <authorList>
            <person name="Zou Y."/>
            <person name="Xue W."/>
            <person name="Luo G."/>
        </authorList>
    </citation>
    <scope>NUCLEOTIDE SEQUENCE [LARGE SCALE GENOMIC DNA]</scope>
    <source>
        <strain evidence="2 3">AM07-24</strain>
    </source>
</reference>
<gene>
    <name evidence="2" type="ORF">DW099_02905</name>
</gene>
<feature type="domain" description="Amidohydrolase 3" evidence="1">
    <location>
        <begin position="48"/>
        <end position="535"/>
    </location>
</feature>
<comment type="caution">
    <text evidence="2">The sequence shown here is derived from an EMBL/GenBank/DDBJ whole genome shotgun (WGS) entry which is preliminary data.</text>
</comment>
<dbReference type="InterPro" id="IPR032466">
    <property type="entry name" value="Metal_Hydrolase"/>
</dbReference>
<dbReference type="SUPFAM" id="SSF51556">
    <property type="entry name" value="Metallo-dependent hydrolases"/>
    <property type="match status" value="1"/>
</dbReference>
<evidence type="ECO:0000259" key="1">
    <source>
        <dbReference type="Pfam" id="PF07969"/>
    </source>
</evidence>
<dbReference type="EMBL" id="QRMS01000001">
    <property type="protein sequence ID" value="RHJ89538.1"/>
    <property type="molecule type" value="Genomic_DNA"/>
</dbReference>
<dbReference type="Pfam" id="PF07969">
    <property type="entry name" value="Amidohydro_3"/>
    <property type="match status" value="1"/>
</dbReference>
<dbReference type="STRING" id="1776384.GCA_900086585_02888"/>
<dbReference type="OrthoDB" id="9767366at2"/>
<evidence type="ECO:0000313" key="2">
    <source>
        <dbReference type="EMBL" id="RHJ89538.1"/>
    </source>
</evidence>
<dbReference type="InterPro" id="IPR011059">
    <property type="entry name" value="Metal-dep_hydrolase_composite"/>
</dbReference>
<evidence type="ECO:0000313" key="3">
    <source>
        <dbReference type="Proteomes" id="UP000284841"/>
    </source>
</evidence>
<dbReference type="InterPro" id="IPR013108">
    <property type="entry name" value="Amidohydro_3"/>
</dbReference>
<organism evidence="2 3">
    <name type="scientific">Emergencia timonensis</name>
    <dbReference type="NCBI Taxonomy" id="1776384"/>
    <lineage>
        <taxon>Bacteria</taxon>
        <taxon>Bacillati</taxon>
        <taxon>Bacillota</taxon>
        <taxon>Clostridia</taxon>
        <taxon>Peptostreptococcales</taxon>
        <taxon>Anaerovoracaceae</taxon>
        <taxon>Emergencia</taxon>
    </lineage>
</organism>
<dbReference type="AlphaFoldDB" id="A0A415E757"/>
<dbReference type="RefSeq" id="WP_118333650.1">
    <property type="nucleotide sequence ID" value="NZ_AP025567.1"/>
</dbReference>
<protein>
    <submittedName>
        <fullName evidence="2">Amidohydrolase</fullName>
    </submittedName>
</protein>
<dbReference type="Proteomes" id="UP000284841">
    <property type="component" value="Unassembled WGS sequence"/>
</dbReference>
<keyword evidence="3" id="KW-1185">Reference proteome</keyword>
<dbReference type="PANTHER" id="PTHR22642">
    <property type="entry name" value="IMIDAZOLONEPROPIONASE"/>
    <property type="match status" value="1"/>
</dbReference>
<dbReference type="GO" id="GO:0016810">
    <property type="term" value="F:hydrolase activity, acting on carbon-nitrogen (but not peptide) bonds"/>
    <property type="evidence" value="ECO:0007669"/>
    <property type="project" value="InterPro"/>
</dbReference>
<dbReference type="SUPFAM" id="SSF51338">
    <property type="entry name" value="Composite domain of metallo-dependent hydrolases"/>
    <property type="match status" value="1"/>
</dbReference>
<accession>A0A415E757</accession>
<keyword evidence="2" id="KW-0378">Hydrolase</keyword>
<dbReference type="PANTHER" id="PTHR22642:SF2">
    <property type="entry name" value="PROTEIN LONG AFTER FAR-RED 3"/>
    <property type="match status" value="1"/>
</dbReference>
<dbReference type="Gene3D" id="2.30.40.10">
    <property type="entry name" value="Urease, subunit C, domain 1"/>
    <property type="match status" value="1"/>
</dbReference>
<proteinExistence type="predicted"/>
<sequence>MTKKLLFNGNIITMDAERQSAGNLLIEGEEICKVDLSAAEIEQLKDVEAVDLAGTTCIPGFHDSHMHLIEYGYNKKYCVDLSGAGSIEEVIKMMQSFIEERALPEGSWVMGMRWNQENFKEKRLLTRKDLDRISDKHYIFTKRVCIHIAAVNSKLLELCGVNRDTFREDENIGRYADGRPNGLIYEDAISGIILQKKPPLTVEEIEGIIADTTREIKGKGFSAVQSDDMKAFSDFQSKENIVRAYDNLRNRGELPIRVFEQVQVSSLEEFLQIQEFLKEVKEDELFSHNRLKLILDGSLGASTAAMETPYKGTTDHYGILNFRDEELNQLVEFAYMNNMQVMCHCIGERAINQAIRMIGRYQKRYGQDRRPRLVHCQICTKEQVEQMAQLQMMADIQPAFVPADYRAVYEKIEAAEQFALYPWKTMLDSGIRISGSSDAPVESYDALYGIQTATTRAAIDGSPQGGWLPTEKLSVEEALRLYTETPAYSVFMEEKIGKIKEGFKADLTILDQNPLETAPELIYLISAVKTFCNGRGE</sequence>
<name>A0A415E757_9FIRM</name>
<dbReference type="CDD" id="cd01300">
    <property type="entry name" value="YtcJ_like"/>
    <property type="match status" value="1"/>
</dbReference>
<dbReference type="Gene3D" id="3.20.20.140">
    <property type="entry name" value="Metal-dependent hydrolases"/>
    <property type="match status" value="1"/>
</dbReference>